<proteinExistence type="predicted"/>
<accession>X1P244</accession>
<dbReference type="EMBL" id="BARV01022872">
    <property type="protein sequence ID" value="GAI24959.1"/>
    <property type="molecule type" value="Genomic_DNA"/>
</dbReference>
<name>X1P244_9ZZZZ</name>
<dbReference type="SUPFAM" id="SSF54285">
    <property type="entry name" value="MoaD/ThiS"/>
    <property type="match status" value="1"/>
</dbReference>
<dbReference type="PANTHER" id="PTHR38031">
    <property type="entry name" value="SULFUR CARRIER PROTEIN SLR0821-RELATED"/>
    <property type="match status" value="1"/>
</dbReference>
<dbReference type="Pfam" id="PF02597">
    <property type="entry name" value="ThiS"/>
    <property type="match status" value="1"/>
</dbReference>
<dbReference type="InterPro" id="IPR003749">
    <property type="entry name" value="ThiS/MoaD-like"/>
</dbReference>
<dbReference type="InterPro" id="IPR016155">
    <property type="entry name" value="Mopterin_synth/thiamin_S_b"/>
</dbReference>
<dbReference type="AlphaFoldDB" id="X1P244"/>
<dbReference type="InterPro" id="IPR012675">
    <property type="entry name" value="Beta-grasp_dom_sf"/>
</dbReference>
<dbReference type="NCBIfam" id="NF041918">
    <property type="entry name" value="SAMP1"/>
    <property type="match status" value="1"/>
</dbReference>
<organism evidence="1">
    <name type="scientific">marine sediment metagenome</name>
    <dbReference type="NCBI Taxonomy" id="412755"/>
    <lineage>
        <taxon>unclassified sequences</taxon>
        <taxon>metagenomes</taxon>
        <taxon>ecological metagenomes</taxon>
    </lineage>
</organism>
<gene>
    <name evidence="1" type="ORF">S06H3_37620</name>
</gene>
<reference evidence="1" key="1">
    <citation type="journal article" date="2014" name="Front. Microbiol.">
        <title>High frequency of phylogenetically diverse reductive dehalogenase-homologous genes in deep subseafloor sedimentary metagenomes.</title>
        <authorList>
            <person name="Kawai M."/>
            <person name="Futagami T."/>
            <person name="Toyoda A."/>
            <person name="Takaki Y."/>
            <person name="Nishi S."/>
            <person name="Hori S."/>
            <person name="Arai W."/>
            <person name="Tsubouchi T."/>
            <person name="Morono Y."/>
            <person name="Uchiyama I."/>
            <person name="Ito T."/>
            <person name="Fujiyama A."/>
            <person name="Inagaki F."/>
            <person name="Takami H."/>
        </authorList>
    </citation>
    <scope>NUCLEOTIDE SEQUENCE</scope>
    <source>
        <strain evidence="1">Expedition CK06-06</strain>
    </source>
</reference>
<protein>
    <recommendedName>
        <fullName evidence="2">MoaD family protein</fullName>
    </recommendedName>
</protein>
<dbReference type="InterPro" id="IPR054834">
    <property type="entry name" value="SAMP1_3"/>
</dbReference>
<dbReference type="InterPro" id="IPR052045">
    <property type="entry name" value="Sulfur_Carrier/Prot_Modifier"/>
</dbReference>
<dbReference type="NCBIfam" id="TIGR01687">
    <property type="entry name" value="moaD_arch"/>
    <property type="match status" value="1"/>
</dbReference>
<evidence type="ECO:0000313" key="1">
    <source>
        <dbReference type="EMBL" id="GAI24959.1"/>
    </source>
</evidence>
<dbReference type="PANTHER" id="PTHR38031:SF1">
    <property type="entry name" value="SULFUR CARRIER PROTEIN CYSO"/>
    <property type="match status" value="1"/>
</dbReference>
<comment type="caution">
    <text evidence="1">The sequence shown here is derived from an EMBL/GenBank/DDBJ whole genome shotgun (WGS) entry which is preliminary data.</text>
</comment>
<sequence length="93" mass="10395">MAVTVKFFAGFREATEKKQESIEGVNDVTSLLDELVRRFGKKLAERLYSSDTRELRKTVNILVNGRRLDFLQKLNTPLKDGALVAIFPPVAGG</sequence>
<dbReference type="Gene3D" id="3.10.20.30">
    <property type="match status" value="1"/>
</dbReference>
<evidence type="ECO:0008006" key="2">
    <source>
        <dbReference type="Google" id="ProtNLM"/>
    </source>
</evidence>
<dbReference type="InterPro" id="IPR010038">
    <property type="entry name" value="MoaD_arc-typ"/>
</dbReference>